<dbReference type="RefSeq" id="WP_130133182.1">
    <property type="nucleotide sequence ID" value="NZ_BQYN01000065.1"/>
</dbReference>
<feature type="non-terminal residue" evidence="2">
    <location>
        <position position="1"/>
    </location>
</feature>
<dbReference type="EMBL" id="RQTC01000382">
    <property type="protein sequence ID" value="RZH90293.1"/>
    <property type="molecule type" value="Genomic_DNA"/>
</dbReference>
<evidence type="ECO:0000256" key="1">
    <source>
        <dbReference type="SAM" id="Phobius"/>
    </source>
</evidence>
<organism evidence="2 3">
    <name type="scientific">Staphylococcus aureus</name>
    <dbReference type="NCBI Taxonomy" id="1280"/>
    <lineage>
        <taxon>Bacteria</taxon>
        <taxon>Bacillati</taxon>
        <taxon>Bacillota</taxon>
        <taxon>Bacilli</taxon>
        <taxon>Bacillales</taxon>
        <taxon>Staphylococcaceae</taxon>
        <taxon>Staphylococcus</taxon>
    </lineage>
</organism>
<gene>
    <name evidence="2" type="ORF">EIG94_14930</name>
</gene>
<keyword evidence="1" id="KW-0472">Membrane</keyword>
<name>A0AB74E0E8_STAAU</name>
<keyword evidence="1" id="KW-1133">Transmembrane helix</keyword>
<accession>A0AB74E0E8</accession>
<keyword evidence="1" id="KW-0812">Transmembrane</keyword>
<dbReference type="AlphaFoldDB" id="A0AB74E0E8"/>
<evidence type="ECO:0000313" key="2">
    <source>
        <dbReference type="EMBL" id="RZH90293.1"/>
    </source>
</evidence>
<feature type="transmembrane region" description="Helical" evidence="1">
    <location>
        <begin position="25"/>
        <end position="47"/>
    </location>
</feature>
<proteinExistence type="predicted"/>
<comment type="caution">
    <text evidence="2">The sequence shown here is derived from an EMBL/GenBank/DDBJ whole genome shotgun (WGS) entry which is preliminary data.</text>
</comment>
<sequence>QYLLINNIVVIFIGILTNVILHSHYIMMLFATILVVQILLQICSLYYHGRRFNEVIKEF</sequence>
<dbReference type="Proteomes" id="UP000293434">
    <property type="component" value="Unassembled WGS sequence"/>
</dbReference>
<protein>
    <submittedName>
        <fullName evidence="2">Uncharacterized protein</fullName>
    </submittedName>
</protein>
<reference evidence="2 3" key="1">
    <citation type="submission" date="2018-11" db="EMBL/GenBank/DDBJ databases">
        <title>Genomic profiling of Staphylococcus species from a Poultry farm system in KwaZulu-Natal, South Africa.</title>
        <authorList>
            <person name="Amoako D.G."/>
            <person name="Somboro A.M."/>
            <person name="Abia A.L.K."/>
            <person name="Bester L.A."/>
            <person name="Essack S.Y."/>
        </authorList>
    </citation>
    <scope>NUCLEOTIDE SEQUENCE [LARGE SCALE GENOMIC DNA]</scope>
    <source>
        <strain evidence="2 3">SA9</strain>
    </source>
</reference>
<evidence type="ECO:0000313" key="3">
    <source>
        <dbReference type="Proteomes" id="UP000293434"/>
    </source>
</evidence>